<gene>
    <name evidence="2" type="ORF">SDC9_93288</name>
</gene>
<dbReference type="AlphaFoldDB" id="A0A645AA53"/>
<sequence>MAAGNILGKMKNLSGMGANLQIIAPQFLRNRGGEYLEIGFADHGAGFQMIVIQEIAIGHHITEIACGIFDENLTGDIIDHCRRQRAGDDAERQGIIRPGFRREDRPGKRISRITAENTRAAGSPAIFRKAHRNTVDDAAEHTRFPLIAGQAAEKRRKQPSIPLCRLFQTQCDGGGLTDINNPAARIDADEIYRDSGIQAVKQTGQFAGCDRFPDSPMFHPPPSSVHRNFYTPTTDRPRHPPHCGEPARYKI</sequence>
<accession>A0A645AA53</accession>
<protein>
    <submittedName>
        <fullName evidence="2">Uncharacterized protein</fullName>
    </submittedName>
</protein>
<organism evidence="2">
    <name type="scientific">bioreactor metagenome</name>
    <dbReference type="NCBI Taxonomy" id="1076179"/>
    <lineage>
        <taxon>unclassified sequences</taxon>
        <taxon>metagenomes</taxon>
        <taxon>ecological metagenomes</taxon>
    </lineage>
</organism>
<proteinExistence type="predicted"/>
<dbReference type="EMBL" id="VSSQ01011336">
    <property type="protein sequence ID" value="MPM46584.1"/>
    <property type="molecule type" value="Genomic_DNA"/>
</dbReference>
<evidence type="ECO:0000256" key="1">
    <source>
        <dbReference type="SAM" id="MobiDB-lite"/>
    </source>
</evidence>
<reference evidence="2" key="1">
    <citation type="submission" date="2019-08" db="EMBL/GenBank/DDBJ databases">
        <authorList>
            <person name="Kucharzyk K."/>
            <person name="Murdoch R.W."/>
            <person name="Higgins S."/>
            <person name="Loffler F."/>
        </authorList>
    </citation>
    <scope>NUCLEOTIDE SEQUENCE</scope>
</reference>
<feature type="region of interest" description="Disordered" evidence="1">
    <location>
        <begin position="232"/>
        <end position="251"/>
    </location>
</feature>
<evidence type="ECO:0000313" key="2">
    <source>
        <dbReference type="EMBL" id="MPM46584.1"/>
    </source>
</evidence>
<comment type="caution">
    <text evidence="2">The sequence shown here is derived from an EMBL/GenBank/DDBJ whole genome shotgun (WGS) entry which is preliminary data.</text>
</comment>
<name>A0A645AA53_9ZZZZ</name>